<comment type="caution">
    <text evidence="8">The sequence shown here is derived from an EMBL/GenBank/DDBJ whole genome shotgun (WGS) entry which is preliminary data.</text>
</comment>
<dbReference type="Pfam" id="PF00400">
    <property type="entry name" value="WD40"/>
    <property type="match status" value="4"/>
</dbReference>
<evidence type="ECO:0000256" key="6">
    <source>
        <dbReference type="ARBA" id="ARBA00040390"/>
    </source>
</evidence>
<feature type="repeat" description="WD" evidence="7">
    <location>
        <begin position="262"/>
        <end position="297"/>
    </location>
</feature>
<protein>
    <recommendedName>
        <fullName evidence="6">Serine-threonine kinase receptor-associated protein</fullName>
    </recommendedName>
</protein>
<sequence>MSKRLPIVCHGHSRPIVEVNYSNLTPDGYFLASASKDKTPMLRHGETGDWYGTFTGHKGAVWSSVLNHSALLCATASADFTARVWDACSGVQMHEFSHPHIVRTTSFSMHTDKLATGGHDKLIRIFDLGAPEAAPQMLPQTPSAVRNVVWLQEDNILICTLLDTPGINVYDMRTMQLAQSLPTAAPVTSIDVTYDQQVMTTAEGWTVRFFNTSTLSLMKQQELTHNAEAASFCPQFKRFVAGGEDMWVHLYNYETGEELAVNKGHHGPVHTLRFAPTYEAYASGSEDGTIRIWSLDSCPAVAGVENGVHHENGGST</sequence>
<dbReference type="OrthoDB" id="200206at2759"/>
<accession>A0A250XID9</accession>
<dbReference type="Gene3D" id="2.130.10.10">
    <property type="entry name" value="YVTN repeat-like/Quinoprotein amine dehydrogenase"/>
    <property type="match status" value="1"/>
</dbReference>
<proteinExistence type="inferred from homology"/>
<dbReference type="InterPro" id="IPR001680">
    <property type="entry name" value="WD40_rpt"/>
</dbReference>
<gene>
    <name evidence="8" type="ORF">CEUSTIGMA_g10105.t1</name>
</gene>
<dbReference type="InterPro" id="IPR015943">
    <property type="entry name" value="WD40/YVTN_repeat-like_dom_sf"/>
</dbReference>
<organism evidence="8 9">
    <name type="scientific">Chlamydomonas eustigma</name>
    <dbReference type="NCBI Taxonomy" id="1157962"/>
    <lineage>
        <taxon>Eukaryota</taxon>
        <taxon>Viridiplantae</taxon>
        <taxon>Chlorophyta</taxon>
        <taxon>core chlorophytes</taxon>
        <taxon>Chlorophyceae</taxon>
        <taxon>CS clade</taxon>
        <taxon>Chlamydomonadales</taxon>
        <taxon>Chlamydomonadaceae</taxon>
        <taxon>Chlamydomonas</taxon>
    </lineage>
</organism>
<dbReference type="GO" id="GO:0000387">
    <property type="term" value="P:spliceosomal snRNP assembly"/>
    <property type="evidence" value="ECO:0007669"/>
    <property type="project" value="TreeGrafter"/>
</dbReference>
<keyword evidence="9" id="KW-1185">Reference proteome</keyword>
<dbReference type="PANTHER" id="PTHR19877:SF13">
    <property type="entry name" value="SERINE-THREONINE KINASE RECEPTOR-ASSOCIATED PROTEIN"/>
    <property type="match status" value="1"/>
</dbReference>
<evidence type="ECO:0000313" key="8">
    <source>
        <dbReference type="EMBL" id="GAX82679.1"/>
    </source>
</evidence>
<comment type="similarity">
    <text evidence="5">Belongs to the WD repeat STRAP family.</text>
</comment>
<dbReference type="EMBL" id="BEGY01000084">
    <property type="protein sequence ID" value="GAX82679.1"/>
    <property type="molecule type" value="Genomic_DNA"/>
</dbReference>
<keyword evidence="1 7" id="KW-0853">WD repeat</keyword>
<evidence type="ECO:0000256" key="3">
    <source>
        <dbReference type="ARBA" id="ARBA00022737"/>
    </source>
</evidence>
<name>A0A250XID9_9CHLO</name>
<evidence type="ECO:0000313" key="9">
    <source>
        <dbReference type="Proteomes" id="UP000232323"/>
    </source>
</evidence>
<feature type="repeat" description="WD" evidence="7">
    <location>
        <begin position="54"/>
        <end position="95"/>
    </location>
</feature>
<dbReference type="Proteomes" id="UP000232323">
    <property type="component" value="Unassembled WGS sequence"/>
</dbReference>
<keyword evidence="4" id="KW-0508">mRNA splicing</keyword>
<keyword evidence="3" id="KW-0677">Repeat</keyword>
<dbReference type="PROSITE" id="PS50082">
    <property type="entry name" value="WD_REPEATS_2"/>
    <property type="match status" value="2"/>
</dbReference>
<dbReference type="InterPro" id="IPR036322">
    <property type="entry name" value="WD40_repeat_dom_sf"/>
</dbReference>
<dbReference type="STRING" id="1157962.A0A250XID9"/>
<keyword evidence="2" id="KW-0507">mRNA processing</keyword>
<dbReference type="SMART" id="SM00320">
    <property type="entry name" value="WD40"/>
    <property type="match status" value="6"/>
</dbReference>
<dbReference type="PRINTS" id="PR00320">
    <property type="entry name" value="GPROTEINBRPT"/>
</dbReference>
<evidence type="ECO:0000256" key="2">
    <source>
        <dbReference type="ARBA" id="ARBA00022664"/>
    </source>
</evidence>
<dbReference type="GO" id="GO:0032797">
    <property type="term" value="C:SMN complex"/>
    <property type="evidence" value="ECO:0007669"/>
    <property type="project" value="TreeGrafter"/>
</dbReference>
<evidence type="ECO:0000256" key="5">
    <source>
        <dbReference type="ARBA" id="ARBA00038394"/>
    </source>
</evidence>
<evidence type="ECO:0000256" key="1">
    <source>
        <dbReference type="ARBA" id="ARBA00022574"/>
    </source>
</evidence>
<dbReference type="PROSITE" id="PS50294">
    <property type="entry name" value="WD_REPEATS_REGION"/>
    <property type="match status" value="1"/>
</dbReference>
<dbReference type="PANTHER" id="PTHR19877">
    <property type="entry name" value="EUKARYOTIC TRANSLATION INITIATION FACTOR 3 SUBUNIT I"/>
    <property type="match status" value="1"/>
</dbReference>
<dbReference type="InterPro" id="IPR020472">
    <property type="entry name" value="WD40_PAC1"/>
</dbReference>
<evidence type="ECO:0000256" key="7">
    <source>
        <dbReference type="PROSITE-ProRule" id="PRU00221"/>
    </source>
</evidence>
<dbReference type="SUPFAM" id="SSF50978">
    <property type="entry name" value="WD40 repeat-like"/>
    <property type="match status" value="1"/>
</dbReference>
<evidence type="ECO:0000256" key="4">
    <source>
        <dbReference type="ARBA" id="ARBA00023187"/>
    </source>
</evidence>
<dbReference type="GO" id="GO:0003723">
    <property type="term" value="F:RNA binding"/>
    <property type="evidence" value="ECO:0007669"/>
    <property type="project" value="TreeGrafter"/>
</dbReference>
<reference evidence="8 9" key="1">
    <citation type="submission" date="2017-08" db="EMBL/GenBank/DDBJ databases">
        <title>Acidophilic green algal genome provides insights into adaptation to an acidic environment.</title>
        <authorList>
            <person name="Hirooka S."/>
            <person name="Hirose Y."/>
            <person name="Kanesaki Y."/>
            <person name="Higuchi S."/>
            <person name="Fujiwara T."/>
            <person name="Onuma R."/>
            <person name="Era A."/>
            <person name="Ohbayashi R."/>
            <person name="Uzuka A."/>
            <person name="Nozaki H."/>
            <person name="Yoshikawa H."/>
            <person name="Miyagishima S.Y."/>
        </authorList>
    </citation>
    <scope>NUCLEOTIDE SEQUENCE [LARGE SCALE GENOMIC DNA]</scope>
    <source>
        <strain evidence="8 9">NIES-2499</strain>
    </source>
</reference>
<dbReference type="AlphaFoldDB" id="A0A250XID9"/>